<evidence type="ECO:0000313" key="1">
    <source>
        <dbReference type="EMBL" id="JAH59757.1"/>
    </source>
</evidence>
<protein>
    <submittedName>
        <fullName evidence="1">Uncharacterized protein</fullName>
    </submittedName>
</protein>
<accession>A0A0E9U211</accession>
<organism evidence="1">
    <name type="scientific">Anguilla anguilla</name>
    <name type="common">European freshwater eel</name>
    <name type="synonym">Muraena anguilla</name>
    <dbReference type="NCBI Taxonomy" id="7936"/>
    <lineage>
        <taxon>Eukaryota</taxon>
        <taxon>Metazoa</taxon>
        <taxon>Chordata</taxon>
        <taxon>Craniata</taxon>
        <taxon>Vertebrata</taxon>
        <taxon>Euteleostomi</taxon>
        <taxon>Actinopterygii</taxon>
        <taxon>Neopterygii</taxon>
        <taxon>Teleostei</taxon>
        <taxon>Anguilliformes</taxon>
        <taxon>Anguillidae</taxon>
        <taxon>Anguilla</taxon>
    </lineage>
</organism>
<name>A0A0E9U211_ANGAN</name>
<proteinExistence type="predicted"/>
<dbReference type="EMBL" id="GBXM01048820">
    <property type="protein sequence ID" value="JAH59757.1"/>
    <property type="molecule type" value="Transcribed_RNA"/>
</dbReference>
<reference evidence="1" key="2">
    <citation type="journal article" date="2015" name="Fish Shellfish Immunol.">
        <title>Early steps in the European eel (Anguilla anguilla)-Vibrio vulnificus interaction in the gills: Role of the RtxA13 toxin.</title>
        <authorList>
            <person name="Callol A."/>
            <person name="Pajuelo D."/>
            <person name="Ebbesson L."/>
            <person name="Teles M."/>
            <person name="MacKenzie S."/>
            <person name="Amaro C."/>
        </authorList>
    </citation>
    <scope>NUCLEOTIDE SEQUENCE</scope>
</reference>
<reference evidence="1" key="1">
    <citation type="submission" date="2014-11" db="EMBL/GenBank/DDBJ databases">
        <authorList>
            <person name="Amaro Gonzalez C."/>
        </authorList>
    </citation>
    <scope>NUCLEOTIDE SEQUENCE</scope>
</reference>
<dbReference type="AlphaFoldDB" id="A0A0E9U211"/>
<sequence length="43" mass="4891">MFELHSDMSFFILQSIDTNAVLPSKNKTIYFSPPPPKFSVSEV</sequence>